<feature type="transmembrane region" description="Helical" evidence="4">
    <location>
        <begin position="96"/>
        <end position="115"/>
    </location>
</feature>
<dbReference type="Proteomes" id="UP001642540">
    <property type="component" value="Unassembled WGS sequence"/>
</dbReference>
<dbReference type="PROSITE" id="PS00109">
    <property type="entry name" value="PROTEIN_KINASE_TYR"/>
    <property type="match status" value="1"/>
</dbReference>
<dbReference type="Gene3D" id="1.10.510.10">
    <property type="entry name" value="Transferase(Phosphotransferase) domain 1"/>
    <property type="match status" value="1"/>
</dbReference>
<feature type="binding site" evidence="3">
    <location>
        <position position="206"/>
    </location>
    <ligand>
        <name>ATP</name>
        <dbReference type="ChEBI" id="CHEBI:30616"/>
    </ligand>
</feature>
<dbReference type="InterPro" id="IPR017441">
    <property type="entry name" value="Protein_kinase_ATP_BS"/>
</dbReference>
<comment type="subcellular location">
    <subcellularLocation>
        <location evidence="1">Membrane</location>
        <topology evidence="1">Single-pass membrane protein</topology>
    </subcellularLocation>
</comment>
<comment type="caution">
    <text evidence="6">The sequence shown here is derived from an EMBL/GenBank/DDBJ whole genome shotgun (WGS) entry which is preliminary data.</text>
</comment>
<name>A0ABP1S9H8_9HEXA</name>
<comment type="catalytic activity">
    <reaction evidence="2">
        <text>L-tyrosyl-[protein] + ATP = O-phospho-L-tyrosyl-[protein] + ADP + H(+)</text>
        <dbReference type="Rhea" id="RHEA:10596"/>
        <dbReference type="Rhea" id="RHEA-COMP:10136"/>
        <dbReference type="Rhea" id="RHEA-COMP:20101"/>
        <dbReference type="ChEBI" id="CHEBI:15378"/>
        <dbReference type="ChEBI" id="CHEBI:30616"/>
        <dbReference type="ChEBI" id="CHEBI:46858"/>
        <dbReference type="ChEBI" id="CHEBI:61978"/>
        <dbReference type="ChEBI" id="CHEBI:456216"/>
        <dbReference type="EC" id="2.7.10.1"/>
    </reaction>
</comment>
<organism evidence="6 7">
    <name type="scientific">Orchesella dallaii</name>
    <dbReference type="NCBI Taxonomy" id="48710"/>
    <lineage>
        <taxon>Eukaryota</taxon>
        <taxon>Metazoa</taxon>
        <taxon>Ecdysozoa</taxon>
        <taxon>Arthropoda</taxon>
        <taxon>Hexapoda</taxon>
        <taxon>Collembola</taxon>
        <taxon>Entomobryomorpha</taxon>
        <taxon>Entomobryoidea</taxon>
        <taxon>Orchesellidae</taxon>
        <taxon>Orchesellinae</taxon>
        <taxon>Orchesella</taxon>
    </lineage>
</organism>
<evidence type="ECO:0000259" key="5">
    <source>
        <dbReference type="PROSITE" id="PS50011"/>
    </source>
</evidence>
<evidence type="ECO:0000313" key="7">
    <source>
        <dbReference type="Proteomes" id="UP001642540"/>
    </source>
</evidence>
<dbReference type="InterPro" id="IPR011009">
    <property type="entry name" value="Kinase-like_dom_sf"/>
</dbReference>
<dbReference type="Pfam" id="PF07714">
    <property type="entry name" value="PK_Tyr_Ser-Thr"/>
    <property type="match status" value="1"/>
</dbReference>
<dbReference type="PANTHER" id="PTHR24416">
    <property type="entry name" value="TYROSINE-PROTEIN KINASE RECEPTOR"/>
    <property type="match status" value="1"/>
</dbReference>
<dbReference type="PANTHER" id="PTHR24416:SF611">
    <property type="entry name" value="TYROSINE-PROTEIN KINASE TRANSMEMBRANE RECEPTOR ROR"/>
    <property type="match status" value="1"/>
</dbReference>
<gene>
    <name evidence="6" type="ORF">ODALV1_LOCUS31068</name>
</gene>
<keyword evidence="3" id="KW-0547">Nucleotide-binding</keyword>
<evidence type="ECO:0000256" key="4">
    <source>
        <dbReference type="SAM" id="Phobius"/>
    </source>
</evidence>
<dbReference type="CDD" id="cd00192">
    <property type="entry name" value="PTKc"/>
    <property type="match status" value="1"/>
</dbReference>
<keyword evidence="4" id="KW-0812">Transmembrane</keyword>
<dbReference type="InterPro" id="IPR001245">
    <property type="entry name" value="Ser-Thr/Tyr_kinase_cat_dom"/>
</dbReference>
<dbReference type="PROSITE" id="PS00107">
    <property type="entry name" value="PROTEIN_KINASE_ATP"/>
    <property type="match status" value="1"/>
</dbReference>
<dbReference type="InterPro" id="IPR008266">
    <property type="entry name" value="Tyr_kinase_AS"/>
</dbReference>
<keyword evidence="7" id="KW-1185">Reference proteome</keyword>
<evidence type="ECO:0000313" key="6">
    <source>
        <dbReference type="EMBL" id="CAL8147207.1"/>
    </source>
</evidence>
<keyword evidence="4" id="KW-1133">Transmembrane helix</keyword>
<dbReference type="InterPro" id="IPR050122">
    <property type="entry name" value="RTK"/>
</dbReference>
<accession>A0ABP1S9H8</accession>
<protein>
    <recommendedName>
        <fullName evidence="5">Protein kinase domain-containing protein</fullName>
    </recommendedName>
</protein>
<proteinExistence type="predicted"/>
<dbReference type="EMBL" id="CAXLJM020000164">
    <property type="protein sequence ID" value="CAL8147207.1"/>
    <property type="molecule type" value="Genomic_DNA"/>
</dbReference>
<keyword evidence="3" id="KW-0067">ATP-binding</keyword>
<evidence type="ECO:0000256" key="3">
    <source>
        <dbReference type="PROSITE-ProRule" id="PRU10141"/>
    </source>
</evidence>
<evidence type="ECO:0000256" key="2">
    <source>
        <dbReference type="ARBA" id="ARBA00051243"/>
    </source>
</evidence>
<evidence type="ECO:0000256" key="1">
    <source>
        <dbReference type="ARBA" id="ARBA00004167"/>
    </source>
</evidence>
<sequence>MVRINCSSSAKENMAMCAHMMSKWGKENNVSVILSQAFDIPFVPGESDKIVDLNGGWWKFDENLEGDITIDSFKEKLAEYLEYPSSFEPDAADYSFLIWIGVGIGLLVLLIFVIIQTIRLVEKQRLLSQVEVSEFHEGLKNARIHQKNATNNDFMKTKYDKKKYEIAKQEFKFGKDKESATILGEGNYGIVYKLNVSRFPDPVAVKVPHSGCSKQSFQSHLSEIKIMCFIGENEHITKFLGAYTKEIYRGKVYIVTELCEMGSLQSYLYKVATNKRENKTTQYNELVRFCKEIASGMNFIAEKGVVHGDLSARNVLLDKHLTCKITDFGLSKKLYQYQIYTTKQKVELPWRWLAIETLRRLEFSTKSDVWAYGVTVWEIFSLGDLPYPGLMWDIKFLENLEIGVRMKRPEMATYEIHSKMLDCWNIDPDQRPCFNVLLSFFSGLKKNEYV</sequence>
<reference evidence="6 7" key="1">
    <citation type="submission" date="2024-08" db="EMBL/GenBank/DDBJ databases">
        <authorList>
            <person name="Cucini C."/>
            <person name="Frati F."/>
        </authorList>
    </citation>
    <scope>NUCLEOTIDE SEQUENCE [LARGE SCALE GENOMIC DNA]</scope>
</reference>
<dbReference type="SUPFAM" id="SSF56112">
    <property type="entry name" value="Protein kinase-like (PK-like)"/>
    <property type="match status" value="1"/>
</dbReference>
<dbReference type="PROSITE" id="PS50011">
    <property type="entry name" value="PROTEIN_KINASE_DOM"/>
    <property type="match status" value="1"/>
</dbReference>
<feature type="domain" description="Protein kinase" evidence="5">
    <location>
        <begin position="177"/>
        <end position="450"/>
    </location>
</feature>
<dbReference type="PRINTS" id="PR00109">
    <property type="entry name" value="TYRKINASE"/>
</dbReference>
<keyword evidence="4" id="KW-0472">Membrane</keyword>
<dbReference type="InterPro" id="IPR000719">
    <property type="entry name" value="Prot_kinase_dom"/>
</dbReference>
<dbReference type="Gene3D" id="3.30.200.20">
    <property type="entry name" value="Phosphorylase Kinase, domain 1"/>
    <property type="match status" value="1"/>
</dbReference>